<feature type="region of interest" description="Disordered" evidence="1">
    <location>
        <begin position="1"/>
        <end position="103"/>
    </location>
</feature>
<reference evidence="2" key="1">
    <citation type="submission" date="2014-09" db="EMBL/GenBank/DDBJ databases">
        <authorList>
            <person name="Magalhaes I.L.F."/>
            <person name="Oliveira U."/>
            <person name="Santos F.R."/>
            <person name="Vidigal T.H.D.A."/>
            <person name="Brescovit A.D."/>
            <person name="Santos A.J."/>
        </authorList>
    </citation>
    <scope>NUCLEOTIDE SEQUENCE</scope>
    <source>
        <tissue evidence="2">Shoot tissue taken approximately 20 cm above the soil surface</tissue>
    </source>
</reference>
<keyword evidence="2" id="KW-0808">Transferase</keyword>
<feature type="compositionally biased region" description="Polar residues" evidence="1">
    <location>
        <begin position="29"/>
        <end position="41"/>
    </location>
</feature>
<protein>
    <submittedName>
        <fullName evidence="2">Transferase, transferring glycosyl groups / transferase, transferring hexosyl groups</fullName>
    </submittedName>
</protein>
<feature type="compositionally biased region" description="Polar residues" evidence="1">
    <location>
        <begin position="71"/>
        <end position="103"/>
    </location>
</feature>
<dbReference type="GO" id="GO:0016740">
    <property type="term" value="F:transferase activity"/>
    <property type="evidence" value="ECO:0007669"/>
    <property type="project" value="UniProtKB-KW"/>
</dbReference>
<reference evidence="2" key="2">
    <citation type="journal article" date="2015" name="Data Brief">
        <title>Shoot transcriptome of the giant reed, Arundo donax.</title>
        <authorList>
            <person name="Barrero R.A."/>
            <person name="Guerrero F.D."/>
            <person name="Moolhuijzen P."/>
            <person name="Goolsby J.A."/>
            <person name="Tidwell J."/>
            <person name="Bellgard S.E."/>
            <person name="Bellgard M.I."/>
        </authorList>
    </citation>
    <scope>NUCLEOTIDE SEQUENCE</scope>
    <source>
        <tissue evidence="2">Shoot tissue taken approximately 20 cm above the soil surface</tissue>
    </source>
</reference>
<proteinExistence type="predicted"/>
<name>A0A0A9D6B1_ARUDO</name>
<feature type="compositionally biased region" description="Low complexity" evidence="1">
    <location>
        <begin position="54"/>
        <end position="67"/>
    </location>
</feature>
<evidence type="ECO:0000256" key="1">
    <source>
        <dbReference type="SAM" id="MobiDB-lite"/>
    </source>
</evidence>
<dbReference type="EMBL" id="GBRH01218603">
    <property type="protein sequence ID" value="JAD79292.1"/>
    <property type="molecule type" value="Transcribed_RNA"/>
</dbReference>
<organism evidence="2">
    <name type="scientific">Arundo donax</name>
    <name type="common">Giant reed</name>
    <name type="synonym">Donax arundinaceus</name>
    <dbReference type="NCBI Taxonomy" id="35708"/>
    <lineage>
        <taxon>Eukaryota</taxon>
        <taxon>Viridiplantae</taxon>
        <taxon>Streptophyta</taxon>
        <taxon>Embryophyta</taxon>
        <taxon>Tracheophyta</taxon>
        <taxon>Spermatophyta</taxon>
        <taxon>Magnoliopsida</taxon>
        <taxon>Liliopsida</taxon>
        <taxon>Poales</taxon>
        <taxon>Poaceae</taxon>
        <taxon>PACMAD clade</taxon>
        <taxon>Arundinoideae</taxon>
        <taxon>Arundineae</taxon>
        <taxon>Arundo</taxon>
    </lineage>
</organism>
<dbReference type="AlphaFoldDB" id="A0A0A9D6B1"/>
<accession>A0A0A9D6B1</accession>
<sequence length="103" mass="11070">MQGSCRVLYRTPKSLGPSKHGIGLGQRETVGSTVVASAHSTQRAQMPRRRQRPLQHPSSRASPAPSRHPGRSNNAGTNTQSTTAQTRGTDASSTATQRTRLPR</sequence>
<evidence type="ECO:0000313" key="2">
    <source>
        <dbReference type="EMBL" id="JAD79292.1"/>
    </source>
</evidence>